<evidence type="ECO:0000313" key="4">
    <source>
        <dbReference type="EMBL" id="KAF0739697.1"/>
    </source>
</evidence>
<dbReference type="Proteomes" id="UP000481153">
    <property type="component" value="Unassembled WGS sequence"/>
</dbReference>
<keyword evidence="1 2" id="KW-0175">Coiled coil</keyword>
<dbReference type="EMBL" id="VJMJ01000063">
    <property type="protein sequence ID" value="KAF0739697.1"/>
    <property type="molecule type" value="Genomic_DNA"/>
</dbReference>
<organism evidence="4 5">
    <name type="scientific">Aphanomyces euteiches</name>
    <dbReference type="NCBI Taxonomy" id="100861"/>
    <lineage>
        <taxon>Eukaryota</taxon>
        <taxon>Sar</taxon>
        <taxon>Stramenopiles</taxon>
        <taxon>Oomycota</taxon>
        <taxon>Saprolegniomycetes</taxon>
        <taxon>Saprolegniales</taxon>
        <taxon>Verrucalvaceae</taxon>
        <taxon>Aphanomyces</taxon>
    </lineage>
</organism>
<gene>
    <name evidence="4" type="ORF">Ae201684_004865</name>
</gene>
<proteinExistence type="predicted"/>
<keyword evidence="5" id="KW-1185">Reference proteome</keyword>
<evidence type="ECO:0000256" key="1">
    <source>
        <dbReference type="ARBA" id="ARBA00023054"/>
    </source>
</evidence>
<name>A0A6G0XHF9_9STRA</name>
<evidence type="ECO:0000256" key="2">
    <source>
        <dbReference type="SAM" id="Coils"/>
    </source>
</evidence>
<protein>
    <submittedName>
        <fullName evidence="4">Uncharacterized protein</fullName>
    </submittedName>
</protein>
<dbReference type="InterPro" id="IPR019347">
    <property type="entry name" value="Axonemal_dynein_light_chain"/>
</dbReference>
<sequence>MNDATPTIVHAKMYMPPFSLLQYDEAILVEASGKAKGGLPESKPTKTTTATSPSHAATVASSSDPIVAPEILKAMLPSREWRDEHGKWQQNVSMTPSSRAQELLAAQLTKEQAKKLGICANRERLHAQLFDEIIRQVTLACPERGLLLLRVRDEMRMTIDAYQALYNTSLSFGVRKTVLAEEGNQAIETRTQALEAEIAHLQRQVLEWSHRSVVLQQHYDSERDKLHQHQANVINALEVQIRNFETFRDVAK</sequence>
<dbReference type="PANTHER" id="PTHR13183">
    <property type="entry name" value="AXONEMAL INNER ARM DYNEIN LIGHT CHAIN 28"/>
    <property type="match status" value="1"/>
</dbReference>
<feature type="coiled-coil region" evidence="2">
    <location>
        <begin position="184"/>
        <end position="211"/>
    </location>
</feature>
<reference evidence="4 5" key="1">
    <citation type="submission" date="2019-07" db="EMBL/GenBank/DDBJ databases">
        <title>Genomics analysis of Aphanomyces spp. identifies a new class of oomycete effector associated with host adaptation.</title>
        <authorList>
            <person name="Gaulin E."/>
        </authorList>
    </citation>
    <scope>NUCLEOTIDE SEQUENCE [LARGE SCALE GENOMIC DNA]</scope>
    <source>
        <strain evidence="4 5">ATCC 201684</strain>
    </source>
</reference>
<dbReference type="GO" id="GO:0005930">
    <property type="term" value="C:axoneme"/>
    <property type="evidence" value="ECO:0007669"/>
    <property type="project" value="TreeGrafter"/>
</dbReference>
<dbReference type="VEuPathDB" id="FungiDB:AeMF1_018160"/>
<evidence type="ECO:0000313" key="5">
    <source>
        <dbReference type="Proteomes" id="UP000481153"/>
    </source>
</evidence>
<feature type="region of interest" description="Disordered" evidence="3">
    <location>
        <begin position="35"/>
        <end position="60"/>
    </location>
</feature>
<comment type="caution">
    <text evidence="4">The sequence shown here is derived from an EMBL/GenBank/DDBJ whole genome shotgun (WGS) entry which is preliminary data.</text>
</comment>
<dbReference type="Pfam" id="PF10211">
    <property type="entry name" value="Ax_dynein_light"/>
    <property type="match status" value="1"/>
</dbReference>
<evidence type="ECO:0000256" key="3">
    <source>
        <dbReference type="SAM" id="MobiDB-lite"/>
    </source>
</evidence>
<accession>A0A6G0XHF9</accession>
<dbReference type="AlphaFoldDB" id="A0A6G0XHF9"/>
<dbReference type="PANTHER" id="PTHR13183:SF2">
    <property type="entry name" value="ARM LIGHT CHAIN, AXONEMAL, PUTATIVE-RELATED"/>
    <property type="match status" value="1"/>
</dbReference>
<dbReference type="GO" id="GO:0045504">
    <property type="term" value="F:dynein heavy chain binding"/>
    <property type="evidence" value="ECO:0007669"/>
    <property type="project" value="TreeGrafter"/>
</dbReference>
<feature type="compositionally biased region" description="Low complexity" evidence="3">
    <location>
        <begin position="45"/>
        <end position="60"/>
    </location>
</feature>